<reference evidence="2 3" key="1">
    <citation type="submission" date="2024-03" db="EMBL/GenBank/DDBJ databases">
        <title>A Dehalogenimonas Isolated from Estuarine Sediments Dihaloeliminates Chlorinated Alkanes.</title>
        <authorList>
            <person name="Yang Y."/>
            <person name="Wang H."/>
        </authorList>
    </citation>
    <scope>NUCLEOTIDE SEQUENCE [LARGE SCALE GENOMIC DNA]</scope>
    <source>
        <strain evidence="2 3">W</strain>
    </source>
</reference>
<keyword evidence="3" id="KW-1185">Reference proteome</keyword>
<dbReference type="Pfam" id="PF13237">
    <property type="entry name" value="Fer4_10"/>
    <property type="match status" value="1"/>
</dbReference>
<protein>
    <submittedName>
        <fullName evidence="2">4Fe-4S dicluster domain-containing protein</fullName>
    </submittedName>
</protein>
<dbReference type="RefSeq" id="WP_338737452.1">
    <property type="nucleotide sequence ID" value="NZ_CP146612.1"/>
</dbReference>
<dbReference type="EMBL" id="CP146612">
    <property type="protein sequence ID" value="WWX25312.1"/>
    <property type="molecule type" value="Genomic_DNA"/>
</dbReference>
<accession>A0ABZ2J361</accession>
<name>A0ABZ2J361_9CHLR</name>
<evidence type="ECO:0000259" key="1">
    <source>
        <dbReference type="PROSITE" id="PS51379"/>
    </source>
</evidence>
<dbReference type="Gene3D" id="3.30.70.20">
    <property type="match status" value="1"/>
</dbReference>
<dbReference type="SUPFAM" id="SSF54862">
    <property type="entry name" value="4Fe-4S ferredoxins"/>
    <property type="match status" value="1"/>
</dbReference>
<feature type="domain" description="4Fe-4S ferredoxin-type" evidence="1">
    <location>
        <begin position="35"/>
        <end position="64"/>
    </location>
</feature>
<proteinExistence type="predicted"/>
<evidence type="ECO:0000313" key="2">
    <source>
        <dbReference type="EMBL" id="WWX25312.1"/>
    </source>
</evidence>
<dbReference type="Proteomes" id="UP001375370">
    <property type="component" value="Chromosome"/>
</dbReference>
<sequence>MSIRKIVCFDEDKCNGCGECVPSCAEGAIQIIDGKARLVSDTFCDGLGACLGECPMDAITIEEREAPEFDEIAAMRHVAAAEKPRAIPLGCPSARLMSFGESSPPHTGNKESQHSSLNNWPVQLTLVPPHAPFLKNADILLAADCVPFAYPDFHRDFLSGKVLLIACPKLDEFEPYLHKMAQILQQAQPASITILRMEVPCCGGLTHLVKQAVQTSGIKVEVKEITVGVQGKVLAEA</sequence>
<organism evidence="2 3">
    <name type="scientific">Candidatus Dehalogenimonas loeffleri</name>
    <dbReference type="NCBI Taxonomy" id="3127115"/>
    <lineage>
        <taxon>Bacteria</taxon>
        <taxon>Bacillati</taxon>
        <taxon>Chloroflexota</taxon>
        <taxon>Dehalococcoidia</taxon>
        <taxon>Dehalococcoidales</taxon>
        <taxon>Dehalococcoidaceae</taxon>
        <taxon>Dehalogenimonas</taxon>
    </lineage>
</organism>
<gene>
    <name evidence="2" type="ORF">V8247_08680</name>
</gene>
<evidence type="ECO:0000313" key="3">
    <source>
        <dbReference type="Proteomes" id="UP001375370"/>
    </source>
</evidence>
<dbReference type="InterPro" id="IPR052911">
    <property type="entry name" value="Corrinoid_activation_enz"/>
</dbReference>
<dbReference type="PANTHER" id="PTHR42895:SF1">
    <property type="entry name" value="IRON-SULFUR CLUSTER PROTEIN"/>
    <property type="match status" value="1"/>
</dbReference>
<dbReference type="PANTHER" id="PTHR42895">
    <property type="entry name" value="IRON-SULFUR CLUSTER-BINDING PROTEIN-RELATED"/>
    <property type="match status" value="1"/>
</dbReference>
<dbReference type="PROSITE" id="PS51379">
    <property type="entry name" value="4FE4S_FER_2"/>
    <property type="match status" value="2"/>
</dbReference>
<feature type="domain" description="4Fe-4S ferredoxin-type" evidence="1">
    <location>
        <begin position="5"/>
        <end position="34"/>
    </location>
</feature>
<dbReference type="InterPro" id="IPR017896">
    <property type="entry name" value="4Fe4S_Fe-S-bd"/>
</dbReference>